<feature type="compositionally biased region" description="Acidic residues" evidence="6">
    <location>
        <begin position="150"/>
        <end position="167"/>
    </location>
</feature>
<dbReference type="GO" id="GO:0046872">
    <property type="term" value="F:metal ion binding"/>
    <property type="evidence" value="ECO:0007669"/>
    <property type="project" value="InterPro"/>
</dbReference>
<evidence type="ECO:0000256" key="3">
    <source>
        <dbReference type="ARBA" id="ARBA00022729"/>
    </source>
</evidence>
<dbReference type="GO" id="GO:0030001">
    <property type="term" value="P:metal ion transport"/>
    <property type="evidence" value="ECO:0007669"/>
    <property type="project" value="InterPro"/>
</dbReference>
<evidence type="ECO:0000313" key="8">
    <source>
        <dbReference type="EMBL" id="MCC2221398.1"/>
    </source>
</evidence>
<keyword evidence="3 7" id="KW-0732">Signal</keyword>
<comment type="similarity">
    <text evidence="1 4">Belongs to the bacterial solute-binding protein 9 family.</text>
</comment>
<gene>
    <name evidence="8" type="ORF">LKD48_07050</name>
</gene>
<dbReference type="PANTHER" id="PTHR42953:SF3">
    <property type="entry name" value="HIGH-AFFINITY ZINC UPTAKE SYSTEM PROTEIN ZNUA"/>
    <property type="match status" value="1"/>
</dbReference>
<feature type="region of interest" description="Disordered" evidence="6">
    <location>
        <begin position="138"/>
        <end position="173"/>
    </location>
</feature>
<dbReference type="EMBL" id="JAJEQN010000014">
    <property type="protein sequence ID" value="MCC2221398.1"/>
    <property type="molecule type" value="Genomic_DNA"/>
</dbReference>
<evidence type="ECO:0000256" key="1">
    <source>
        <dbReference type="ARBA" id="ARBA00011028"/>
    </source>
</evidence>
<dbReference type="PRINTS" id="PR00691">
    <property type="entry name" value="ADHESINB"/>
</dbReference>
<dbReference type="Pfam" id="PF01297">
    <property type="entry name" value="ZnuA"/>
    <property type="match status" value="1"/>
</dbReference>
<dbReference type="InterPro" id="IPR006128">
    <property type="entry name" value="Lipoprotein_PsaA-like"/>
</dbReference>
<evidence type="ECO:0000256" key="2">
    <source>
        <dbReference type="ARBA" id="ARBA00022448"/>
    </source>
</evidence>
<evidence type="ECO:0000256" key="7">
    <source>
        <dbReference type="SAM" id="SignalP"/>
    </source>
</evidence>
<organism evidence="8 9">
    <name type="scientific">Anthropogastromicrobium aceti</name>
    <dbReference type="NCBI Taxonomy" id="2981768"/>
    <lineage>
        <taxon>Bacteria</taxon>
        <taxon>Bacillati</taxon>
        <taxon>Bacillota</taxon>
        <taxon>Clostridia</taxon>
        <taxon>Lachnospirales</taxon>
        <taxon>Lachnospiraceae</taxon>
        <taxon>Anthropogastromicrobium</taxon>
    </lineage>
</organism>
<evidence type="ECO:0000256" key="6">
    <source>
        <dbReference type="SAM" id="MobiDB-lite"/>
    </source>
</evidence>
<proteinExistence type="inferred from homology"/>
<dbReference type="RefSeq" id="WP_308731584.1">
    <property type="nucleotide sequence ID" value="NZ_JAJEQN010000014.1"/>
</dbReference>
<protein>
    <submittedName>
        <fullName evidence="8">Metal ABC transporter substrate-binding protein</fullName>
    </submittedName>
</protein>
<evidence type="ECO:0000256" key="4">
    <source>
        <dbReference type="RuleBase" id="RU003512"/>
    </source>
</evidence>
<comment type="caution">
    <text evidence="8">The sequence shown here is derived from an EMBL/GenBank/DDBJ whole genome shotgun (WGS) entry which is preliminary data.</text>
</comment>
<feature type="signal peptide" evidence="7">
    <location>
        <begin position="1"/>
        <end position="22"/>
    </location>
</feature>
<evidence type="ECO:0000256" key="5">
    <source>
        <dbReference type="SAM" id="Coils"/>
    </source>
</evidence>
<accession>A0AAE3E4A1</accession>
<keyword evidence="2 4" id="KW-0813">Transport</keyword>
<dbReference type="PANTHER" id="PTHR42953">
    <property type="entry name" value="HIGH-AFFINITY ZINC UPTAKE SYSTEM PROTEIN ZNUA-RELATED"/>
    <property type="match status" value="1"/>
</dbReference>
<dbReference type="PROSITE" id="PS51257">
    <property type="entry name" value="PROKAR_LIPOPROTEIN"/>
    <property type="match status" value="1"/>
</dbReference>
<feature type="chain" id="PRO_5042133594" evidence="7">
    <location>
        <begin position="23"/>
        <end position="347"/>
    </location>
</feature>
<dbReference type="Proteomes" id="UP001198200">
    <property type="component" value="Unassembled WGS sequence"/>
</dbReference>
<dbReference type="InterPro" id="IPR006127">
    <property type="entry name" value="ZnuA-like"/>
</dbReference>
<name>A0AAE3E4A1_9FIRM</name>
<evidence type="ECO:0000313" key="9">
    <source>
        <dbReference type="Proteomes" id="UP001198200"/>
    </source>
</evidence>
<sequence length="347" mass="39108">MRKLTGKCKWILAVLLVTVSMAAGCNKVKDINADVSDPSEASHKISVVATVFPYYDFARAIGGEYLDVTLLLPPGRDSHSFEPTAQDLLALQSADIFLYNGGEMETWVEEVLEAVPRSHGITFQGIETVDLLEEAHTKSMKTTGHSHDHDEDEDHDEEEEHDHDEEDEHHHDEYDEHIWTSLENAQLLVSAIEEIFCEADPEHEKQFRDNAAAYREQIADVQSEIEEIVDNARVKKILFADRFPFLYFTQEFGLDYDAAFAGCAGDTEPSARVIASLIEEIQSENIKAIYHVEMGNTKTAQMIQEATGVEILELHSCHTVTSKQLQEGVTYVELMRQNAENLKKGLQ</sequence>
<dbReference type="AlphaFoldDB" id="A0AAE3E4A1"/>
<feature type="coiled-coil region" evidence="5">
    <location>
        <begin position="204"/>
        <end position="231"/>
    </location>
</feature>
<dbReference type="InterPro" id="IPR050492">
    <property type="entry name" value="Bact_metal-bind_prot9"/>
</dbReference>
<keyword evidence="9" id="KW-1185">Reference proteome</keyword>
<dbReference type="Gene3D" id="3.40.50.1980">
    <property type="entry name" value="Nitrogenase molybdenum iron protein domain"/>
    <property type="match status" value="2"/>
</dbReference>
<dbReference type="InterPro" id="IPR006129">
    <property type="entry name" value="AdhesinB"/>
</dbReference>
<dbReference type="SUPFAM" id="SSF53807">
    <property type="entry name" value="Helical backbone' metal receptor"/>
    <property type="match status" value="1"/>
</dbReference>
<keyword evidence="5" id="KW-0175">Coiled coil</keyword>
<dbReference type="GO" id="GO:0007155">
    <property type="term" value="P:cell adhesion"/>
    <property type="evidence" value="ECO:0007669"/>
    <property type="project" value="InterPro"/>
</dbReference>
<reference evidence="8 9" key="1">
    <citation type="submission" date="2021-10" db="EMBL/GenBank/DDBJ databases">
        <title>Anaerobic single-cell dispensing facilitates the cultivation of human gut bacteria.</title>
        <authorList>
            <person name="Afrizal A."/>
        </authorList>
    </citation>
    <scope>NUCLEOTIDE SEQUENCE [LARGE SCALE GENOMIC DNA]</scope>
    <source>
        <strain evidence="8 9">CLA-AA-H224</strain>
    </source>
</reference>
<dbReference type="PRINTS" id="PR00690">
    <property type="entry name" value="ADHESNFAMILY"/>
</dbReference>